<dbReference type="Proteomes" id="UP000009183">
    <property type="component" value="Chromosome 5"/>
</dbReference>
<keyword evidence="2" id="KW-1133">Transmembrane helix</keyword>
<dbReference type="ExpressionAtlas" id="F6HYU4">
    <property type="expression patterns" value="baseline"/>
</dbReference>
<protein>
    <recommendedName>
        <fullName evidence="3">DUF4220 domain-containing protein</fullName>
    </recommendedName>
</protein>
<gene>
    <name evidence="4" type="ordered locus">VIT_05s0102g00800</name>
</gene>
<dbReference type="AlphaFoldDB" id="F6HYU4"/>
<proteinExistence type="predicted"/>
<feature type="transmembrane region" description="Helical" evidence="2">
    <location>
        <begin position="12"/>
        <end position="38"/>
    </location>
</feature>
<evidence type="ECO:0000259" key="3">
    <source>
        <dbReference type="Pfam" id="PF13968"/>
    </source>
</evidence>
<name>F6HYU4_VITVI</name>
<dbReference type="PaxDb" id="29760-VIT_05s0102g00800.t01"/>
<evidence type="ECO:0000256" key="2">
    <source>
        <dbReference type="SAM" id="Phobius"/>
    </source>
</evidence>
<sequence length="914" mass="103837">MMIMNRRIVQEILPVIVIGFLNDWLLRGLVLVSLLLQIELVLLGSRRKYTPGNLLRLIIWQAYTTKDAIVDIFIGLLFKCQGAGEDNSSQQNDMINAFWLAFLLQHLGGPDTITAYSLEDNESWKRQFIQILLKFVWALSIFLRSWKGTPLNIISMPMFVTGLIKYGEKTSFLRAGSNDHLRKTMIRRRYRGLTDPAHRPTPTGSSGPTPNGSSGPTPNGSSGPTPNGSSGSTSPGCPWPPPTGCPWSPPIGCPWPPPTGCPWPPQTGCLCPPTPSTRCPPVPPDQGPSCACATFMAGCNGHCCDAFMAEYDGVSYAPFMAKCDSKKAQGYLVSCQPESEISEVVYIPSPDPIPESSPNPRNKSNPVATPSQKANEFFPKFKRLFTDVVLEPTDLEPSKLFFKNISWTEAFEVIEIELGFMYDIFHTKRMVAYDEWGLVRRFICLFSAISTFMVFLTIDKHEYSNIDVIITWLLLVETIVQEIYSIILLCSSDWTMNWLSKQDKTRVTVLICEAISSCRLPFLFPANKRWSDSMAQYSLISYSLKKLPIKFSEVWEFFGISQILEEFSEVWNFFCICPKLDECSSKNSNVVPKCLKILIFEQLMEKSTIALDIEAAKQLCARRGDWILEKMNCFSRLGWSTGGEFDQSILLWHLATDLCYYTDLNKKSSPAENSNRKASKLLSDYMVYLLVKHPPAAGENKGKNKVPTVNQQNIRQRDAAGTRKLTEPKLSRKEEEEAIRRSNAMEEDDISALRKVSRQEYLKKMEQKKLEELRDDIEDEQYLLDGVKLIEAEQRELRYKREIYDLVKKRSEETDDINEYRMFEAYDQEGGVNQETRIAVALQCYRDSSANDKINPFAEQEAWEEHQIGKATLKFGLKDKNQNWVHKAWKGWTYPATASCCYECCSSSFSGNGR</sequence>
<dbReference type="Pfam" id="PF13968">
    <property type="entry name" value="DUF4220"/>
    <property type="match status" value="1"/>
</dbReference>
<dbReference type="InterPro" id="IPR025315">
    <property type="entry name" value="DUF4220"/>
</dbReference>
<dbReference type="PANTHER" id="PTHR31325">
    <property type="entry name" value="OS01G0798800 PROTEIN-RELATED"/>
    <property type="match status" value="1"/>
</dbReference>
<evidence type="ECO:0000313" key="4">
    <source>
        <dbReference type="EMBL" id="CCB59858.1"/>
    </source>
</evidence>
<feature type="domain" description="DUF4220" evidence="3">
    <location>
        <begin position="60"/>
        <end position="542"/>
    </location>
</feature>
<feature type="compositionally biased region" description="Basic and acidic residues" evidence="1">
    <location>
        <begin position="715"/>
        <end position="741"/>
    </location>
</feature>
<dbReference type="EMBL" id="FN596500">
    <property type="protein sequence ID" value="CCB59858.1"/>
    <property type="molecule type" value="Genomic_DNA"/>
</dbReference>
<reference evidence="5" key="1">
    <citation type="journal article" date="2007" name="Nature">
        <title>The grapevine genome sequence suggests ancestral hexaploidization in major angiosperm phyla.</title>
        <authorList>
            <consortium name="The French-Italian Public Consortium for Grapevine Genome Characterization."/>
            <person name="Jaillon O."/>
            <person name="Aury J.-M."/>
            <person name="Noel B."/>
            <person name="Policriti A."/>
            <person name="Clepet C."/>
            <person name="Casagrande A."/>
            <person name="Choisne N."/>
            <person name="Aubourg S."/>
            <person name="Vitulo N."/>
            <person name="Jubin C."/>
            <person name="Vezzi A."/>
            <person name="Legeai F."/>
            <person name="Hugueney P."/>
            <person name="Dasilva C."/>
            <person name="Horner D."/>
            <person name="Mica E."/>
            <person name="Jublot D."/>
            <person name="Poulain J."/>
            <person name="Bruyere C."/>
            <person name="Billault A."/>
            <person name="Segurens B."/>
            <person name="Gouyvenoux M."/>
            <person name="Ugarte E."/>
            <person name="Cattonaro F."/>
            <person name="Anthouard V."/>
            <person name="Vico V."/>
            <person name="Del Fabbro C."/>
            <person name="Alaux M."/>
            <person name="Di Gaspero G."/>
            <person name="Dumas V."/>
            <person name="Felice N."/>
            <person name="Paillard S."/>
            <person name="Juman I."/>
            <person name="Moroldo M."/>
            <person name="Scalabrin S."/>
            <person name="Canaguier A."/>
            <person name="Le Clainche I."/>
            <person name="Malacrida G."/>
            <person name="Durand E."/>
            <person name="Pesole G."/>
            <person name="Laucou V."/>
            <person name="Chatelet P."/>
            <person name="Merdinoglu D."/>
            <person name="Delledonne M."/>
            <person name="Pezzotti M."/>
            <person name="Lecharny A."/>
            <person name="Scarpelli C."/>
            <person name="Artiguenave F."/>
            <person name="Pe M.E."/>
            <person name="Valle G."/>
            <person name="Morgante M."/>
            <person name="Caboche M."/>
            <person name="Adam-Blondon A.-F."/>
            <person name="Weissenbach J."/>
            <person name="Quetier F."/>
            <person name="Wincker P."/>
        </authorList>
    </citation>
    <scope>NUCLEOTIDE SEQUENCE [LARGE SCALE GENOMIC DNA]</scope>
    <source>
        <strain evidence="5">cv. Pinot noir / PN40024</strain>
    </source>
</reference>
<feature type="compositionally biased region" description="Low complexity" evidence="1">
    <location>
        <begin position="200"/>
        <end position="235"/>
    </location>
</feature>
<feature type="region of interest" description="Disordered" evidence="1">
    <location>
        <begin position="712"/>
        <end position="741"/>
    </location>
</feature>
<accession>F6HYU4</accession>
<keyword evidence="2" id="KW-0472">Membrane</keyword>
<keyword evidence="5" id="KW-1185">Reference proteome</keyword>
<dbReference type="InParanoid" id="F6HYU4"/>
<organism evidence="4 5">
    <name type="scientific">Vitis vinifera</name>
    <name type="common">Grape</name>
    <dbReference type="NCBI Taxonomy" id="29760"/>
    <lineage>
        <taxon>Eukaryota</taxon>
        <taxon>Viridiplantae</taxon>
        <taxon>Streptophyta</taxon>
        <taxon>Embryophyta</taxon>
        <taxon>Tracheophyta</taxon>
        <taxon>Spermatophyta</taxon>
        <taxon>Magnoliopsida</taxon>
        <taxon>eudicotyledons</taxon>
        <taxon>Gunneridae</taxon>
        <taxon>Pentapetalae</taxon>
        <taxon>rosids</taxon>
        <taxon>Vitales</taxon>
        <taxon>Vitaceae</taxon>
        <taxon>Viteae</taxon>
        <taxon>Vitis</taxon>
    </lineage>
</organism>
<keyword evidence="2" id="KW-0812">Transmembrane</keyword>
<dbReference type="STRING" id="29760.F6HYU4"/>
<feature type="compositionally biased region" description="Polar residues" evidence="1">
    <location>
        <begin position="361"/>
        <end position="371"/>
    </location>
</feature>
<evidence type="ECO:0000256" key="1">
    <source>
        <dbReference type="SAM" id="MobiDB-lite"/>
    </source>
</evidence>
<feature type="region of interest" description="Disordered" evidence="1">
    <location>
        <begin position="191"/>
        <end position="235"/>
    </location>
</feature>
<dbReference type="HOGENOM" id="CLU_318431_0_0_1"/>
<feature type="region of interest" description="Disordered" evidence="1">
    <location>
        <begin position="347"/>
        <end position="371"/>
    </location>
</feature>
<dbReference type="eggNOG" id="KOG0923">
    <property type="taxonomic scope" value="Eukaryota"/>
</dbReference>
<evidence type="ECO:0000313" key="5">
    <source>
        <dbReference type="Proteomes" id="UP000009183"/>
    </source>
</evidence>